<feature type="region of interest" description="Disordered" evidence="1">
    <location>
        <begin position="37"/>
        <end position="63"/>
    </location>
</feature>
<dbReference type="AlphaFoldDB" id="A0A5D8Z7Q8"/>
<dbReference type="PANTHER" id="PTHR34875:SF5">
    <property type="entry name" value="GLYCINE CLEAVAGE SYSTEM TRANSCRIPTIONAL REPRESSOR"/>
    <property type="match status" value="1"/>
</dbReference>
<gene>
    <name evidence="2" type="ORF">FW784_04765</name>
</gene>
<comment type="caution">
    <text evidence="2">The sequence shown here is derived from an EMBL/GenBank/DDBJ whole genome shotgun (WGS) entry which is preliminary data.</text>
</comment>
<dbReference type="SUPFAM" id="SSF55021">
    <property type="entry name" value="ACT-like"/>
    <property type="match status" value="2"/>
</dbReference>
<accession>A0A5D8Z7Q8</accession>
<reference evidence="2 3" key="1">
    <citation type="submission" date="2019-08" db="EMBL/GenBank/DDBJ databases">
        <title>Draft genome sequence of Lysobacter sp. UKS-15.</title>
        <authorList>
            <person name="Im W.-T."/>
        </authorList>
    </citation>
    <scope>NUCLEOTIDE SEQUENCE [LARGE SCALE GENOMIC DNA]</scope>
    <source>
        <strain evidence="2 3">UKS-15</strain>
    </source>
</reference>
<dbReference type="InterPro" id="IPR045865">
    <property type="entry name" value="ACT-like_dom_sf"/>
</dbReference>
<dbReference type="Proteomes" id="UP000323164">
    <property type="component" value="Unassembled WGS sequence"/>
</dbReference>
<evidence type="ECO:0000313" key="3">
    <source>
        <dbReference type="Proteomes" id="UP000323164"/>
    </source>
</evidence>
<name>A0A5D8Z7Q8_9GAMM</name>
<dbReference type="OrthoDB" id="5814713at2"/>
<dbReference type="InterPro" id="IPR050990">
    <property type="entry name" value="UPF0237/GcvR_regulator"/>
</dbReference>
<evidence type="ECO:0000256" key="1">
    <source>
        <dbReference type="SAM" id="MobiDB-lite"/>
    </source>
</evidence>
<protein>
    <submittedName>
        <fullName evidence="2">Glycine cleavage system protein R</fullName>
    </submittedName>
</protein>
<proteinExistence type="predicted"/>
<dbReference type="Pfam" id="PF13740">
    <property type="entry name" value="ACT_6"/>
    <property type="match status" value="1"/>
</dbReference>
<evidence type="ECO:0000313" key="2">
    <source>
        <dbReference type="EMBL" id="TZF90576.1"/>
    </source>
</evidence>
<dbReference type="PANTHER" id="PTHR34875">
    <property type="entry name" value="UPF0237 PROTEIN MJ1558"/>
    <property type="match status" value="1"/>
</dbReference>
<sequence>MLPLSRKGASAHAESRGEGAVCAGGCYLRRKSGGKYPVRPRTRLSAGHSPPRIAGAALTDTAPRPSPNENYLLINAYTTHPSSPLLMVTRRIADSGCNMVDTRLSTVGRDVSVTALAIGSWDAIAKLESMLTRLEREEGLKLIWYRTGAKPIQSNLLPYVVEVVAADKPGILFQLADFFDRQGITIETLHCSRYRAMQTGADMFSAQLTIGVPSSMHIAALRDDFLEFCDHLNLDAIMDPMKF</sequence>
<dbReference type="EMBL" id="VTRV01000034">
    <property type="protein sequence ID" value="TZF90576.1"/>
    <property type="molecule type" value="Genomic_DNA"/>
</dbReference>
<dbReference type="CDD" id="cd04869">
    <property type="entry name" value="ACT_GcvR_2"/>
    <property type="match status" value="1"/>
</dbReference>
<organism evidence="2 3">
    <name type="scientific">Cognatilysobacter lacus</name>
    <dbReference type="NCBI Taxonomy" id="1643323"/>
    <lineage>
        <taxon>Bacteria</taxon>
        <taxon>Pseudomonadati</taxon>
        <taxon>Pseudomonadota</taxon>
        <taxon>Gammaproteobacteria</taxon>
        <taxon>Lysobacterales</taxon>
        <taxon>Lysobacteraceae</taxon>
        <taxon>Cognatilysobacter</taxon>
    </lineage>
</organism>
<dbReference type="Gene3D" id="3.30.70.260">
    <property type="match status" value="2"/>
</dbReference>
<keyword evidence="3" id="KW-1185">Reference proteome</keyword>